<dbReference type="GO" id="GO:0006412">
    <property type="term" value="P:translation"/>
    <property type="evidence" value="ECO:0007669"/>
    <property type="project" value="InterPro"/>
</dbReference>
<keyword evidence="4" id="KW-0689">Ribosomal protein</keyword>
<feature type="non-terminal residue" evidence="7">
    <location>
        <position position="1"/>
    </location>
</feature>
<keyword evidence="3" id="KW-0694">RNA-binding</keyword>
<evidence type="ECO:0000256" key="1">
    <source>
        <dbReference type="ARBA" id="ARBA00007151"/>
    </source>
</evidence>
<keyword evidence="2" id="KW-0699">rRNA-binding</keyword>
<accession>A0A383BBW8</accession>
<name>A0A383BBW8_9ZZZZ</name>
<keyword evidence="5" id="KW-0687">Ribonucleoprotein</keyword>
<dbReference type="AlphaFoldDB" id="A0A383BBW8"/>
<dbReference type="PANTHER" id="PTHR11205">
    <property type="entry name" value="RIBOSOMAL PROTEIN S7"/>
    <property type="match status" value="1"/>
</dbReference>
<dbReference type="EMBL" id="UINC01198808">
    <property type="protein sequence ID" value="SVE16935.1"/>
    <property type="molecule type" value="Genomic_DNA"/>
</dbReference>
<dbReference type="GO" id="GO:0003735">
    <property type="term" value="F:structural constituent of ribosome"/>
    <property type="evidence" value="ECO:0007669"/>
    <property type="project" value="InterPro"/>
</dbReference>
<dbReference type="GO" id="GO:0019843">
    <property type="term" value="F:rRNA binding"/>
    <property type="evidence" value="ECO:0007669"/>
    <property type="project" value="UniProtKB-KW"/>
</dbReference>
<dbReference type="InterPro" id="IPR023798">
    <property type="entry name" value="Ribosomal_uS7_dom"/>
</dbReference>
<comment type="similarity">
    <text evidence="1">Belongs to the universal ribosomal protein uS7 family.</text>
</comment>
<feature type="domain" description="Small ribosomal subunit protein uS7" evidence="6">
    <location>
        <begin position="1"/>
        <end position="92"/>
    </location>
</feature>
<dbReference type="Gene3D" id="1.10.455.10">
    <property type="entry name" value="Ribosomal protein S7 domain"/>
    <property type="match status" value="1"/>
</dbReference>
<evidence type="ECO:0000259" key="6">
    <source>
        <dbReference type="Pfam" id="PF00177"/>
    </source>
</evidence>
<dbReference type="NCBIfam" id="TIGR01029">
    <property type="entry name" value="rpsG_bact"/>
    <property type="match status" value="1"/>
</dbReference>
<dbReference type="InterPro" id="IPR005717">
    <property type="entry name" value="Ribosomal_uS7_bac/org-type"/>
</dbReference>
<gene>
    <name evidence="7" type="ORF">METZ01_LOCUS469789</name>
</gene>
<evidence type="ECO:0000313" key="7">
    <source>
        <dbReference type="EMBL" id="SVE16935.1"/>
    </source>
</evidence>
<sequence length="99" mass="11388">PMSVLKNAYDNIKPQVETRTRRVGGTSYQVPIEVTSRRSNTLAIRWLVTAARKRGEKTMEERLSNEIIDASKKSGAAIKKREDVHKMAESNRAFAHYRW</sequence>
<dbReference type="InterPro" id="IPR000235">
    <property type="entry name" value="Ribosomal_uS7"/>
</dbReference>
<dbReference type="SUPFAM" id="SSF47973">
    <property type="entry name" value="Ribosomal protein S7"/>
    <property type="match status" value="1"/>
</dbReference>
<dbReference type="PIRSF" id="PIRSF002122">
    <property type="entry name" value="RPS7p_RPS7a_RPS5e_RPS7o"/>
    <property type="match status" value="1"/>
</dbReference>
<protein>
    <recommendedName>
        <fullName evidence="6">Small ribosomal subunit protein uS7 domain-containing protein</fullName>
    </recommendedName>
</protein>
<evidence type="ECO:0000256" key="4">
    <source>
        <dbReference type="ARBA" id="ARBA00022980"/>
    </source>
</evidence>
<reference evidence="7" key="1">
    <citation type="submission" date="2018-05" db="EMBL/GenBank/DDBJ databases">
        <authorList>
            <person name="Lanie J.A."/>
            <person name="Ng W.-L."/>
            <person name="Kazmierczak K.M."/>
            <person name="Andrzejewski T.M."/>
            <person name="Davidsen T.M."/>
            <person name="Wayne K.J."/>
            <person name="Tettelin H."/>
            <person name="Glass J.I."/>
            <person name="Rusch D."/>
            <person name="Podicherti R."/>
            <person name="Tsui H.-C.T."/>
            <person name="Winkler M.E."/>
        </authorList>
    </citation>
    <scope>NUCLEOTIDE SEQUENCE</scope>
</reference>
<dbReference type="Pfam" id="PF00177">
    <property type="entry name" value="Ribosomal_S7"/>
    <property type="match status" value="1"/>
</dbReference>
<proteinExistence type="inferred from homology"/>
<evidence type="ECO:0000256" key="5">
    <source>
        <dbReference type="ARBA" id="ARBA00023274"/>
    </source>
</evidence>
<evidence type="ECO:0000256" key="2">
    <source>
        <dbReference type="ARBA" id="ARBA00022730"/>
    </source>
</evidence>
<dbReference type="GO" id="GO:0015935">
    <property type="term" value="C:small ribosomal subunit"/>
    <property type="evidence" value="ECO:0007669"/>
    <property type="project" value="InterPro"/>
</dbReference>
<organism evidence="7">
    <name type="scientific">marine metagenome</name>
    <dbReference type="NCBI Taxonomy" id="408172"/>
    <lineage>
        <taxon>unclassified sequences</taxon>
        <taxon>metagenomes</taxon>
        <taxon>ecological metagenomes</taxon>
    </lineage>
</organism>
<evidence type="ECO:0000256" key="3">
    <source>
        <dbReference type="ARBA" id="ARBA00022884"/>
    </source>
</evidence>
<dbReference type="InterPro" id="IPR036823">
    <property type="entry name" value="Ribosomal_uS7_dom_sf"/>
</dbReference>